<proteinExistence type="inferred from homology"/>
<dbReference type="Gene3D" id="1.10.630.10">
    <property type="entry name" value="Cytochrome P450"/>
    <property type="match status" value="1"/>
</dbReference>
<sequence>MRLVHSEACFSPGGEDLPQLIRLMEQEAASPGIGDLIPALSWLDLWRIRRARALRNRFDVVLSSIIARRMKGDDLLQSKKIYVNFVICQELLGAGVHTTALTIEWGIAELLKNPKCLMRLRQEMEDVVGEKKGQLIVEADVKKLSYLACVIKEVARLHPAAPLLIPRMSSQECELGGYKIPSKTLTFVNVWAIGRDESILGECAEVPSREVRRQGDRYGGTPL</sequence>
<dbReference type="AlphaFoldDB" id="A0A8T2PYC2"/>
<gene>
    <name evidence="6" type="ORF">KP509_39G006300</name>
</gene>
<dbReference type="PRINTS" id="PR00463">
    <property type="entry name" value="EP450I"/>
</dbReference>
<evidence type="ECO:0000313" key="7">
    <source>
        <dbReference type="Proteomes" id="UP000825935"/>
    </source>
</evidence>
<evidence type="ECO:0000256" key="1">
    <source>
        <dbReference type="ARBA" id="ARBA00010617"/>
    </source>
</evidence>
<dbReference type="InterPro" id="IPR001128">
    <property type="entry name" value="Cyt_P450"/>
</dbReference>
<protein>
    <recommendedName>
        <fullName evidence="8">Cytochrome P450</fullName>
    </recommendedName>
</protein>
<dbReference type="OrthoDB" id="2789670at2759"/>
<evidence type="ECO:0000313" key="6">
    <source>
        <dbReference type="EMBL" id="KAH7276415.1"/>
    </source>
</evidence>
<dbReference type="InterPro" id="IPR036396">
    <property type="entry name" value="Cyt_P450_sf"/>
</dbReference>
<keyword evidence="3" id="KW-0479">Metal-binding</keyword>
<dbReference type="EMBL" id="CM035444">
    <property type="protein sequence ID" value="KAH7276415.1"/>
    <property type="molecule type" value="Genomic_DNA"/>
</dbReference>
<evidence type="ECO:0000256" key="5">
    <source>
        <dbReference type="ARBA" id="ARBA00023004"/>
    </source>
</evidence>
<keyword evidence="4" id="KW-0560">Oxidoreductase</keyword>
<evidence type="ECO:0000256" key="3">
    <source>
        <dbReference type="ARBA" id="ARBA00022723"/>
    </source>
</evidence>
<reference evidence="6" key="1">
    <citation type="submission" date="2021-08" db="EMBL/GenBank/DDBJ databases">
        <title>WGS assembly of Ceratopteris richardii.</title>
        <authorList>
            <person name="Marchant D.B."/>
            <person name="Chen G."/>
            <person name="Jenkins J."/>
            <person name="Shu S."/>
            <person name="Leebens-Mack J."/>
            <person name="Grimwood J."/>
            <person name="Schmutz J."/>
            <person name="Soltis P."/>
            <person name="Soltis D."/>
            <person name="Chen Z.-H."/>
        </authorList>
    </citation>
    <scope>NUCLEOTIDE SEQUENCE</scope>
    <source>
        <strain evidence="6">Whitten #5841</strain>
        <tissue evidence="6">Leaf</tissue>
    </source>
</reference>
<dbReference type="PANTHER" id="PTHR47944">
    <property type="entry name" value="CYTOCHROME P450 98A9"/>
    <property type="match status" value="1"/>
</dbReference>
<dbReference type="GO" id="GO:0016705">
    <property type="term" value="F:oxidoreductase activity, acting on paired donors, with incorporation or reduction of molecular oxygen"/>
    <property type="evidence" value="ECO:0007669"/>
    <property type="project" value="InterPro"/>
</dbReference>
<dbReference type="Proteomes" id="UP000825935">
    <property type="component" value="Chromosome 39"/>
</dbReference>
<dbReference type="GO" id="GO:0020037">
    <property type="term" value="F:heme binding"/>
    <property type="evidence" value="ECO:0007669"/>
    <property type="project" value="InterPro"/>
</dbReference>
<keyword evidence="7" id="KW-1185">Reference proteome</keyword>
<keyword evidence="2" id="KW-0349">Heme</keyword>
<dbReference type="InterPro" id="IPR002401">
    <property type="entry name" value="Cyt_P450_E_grp-I"/>
</dbReference>
<accession>A0A8T2PYC2</accession>
<dbReference type="Pfam" id="PF00067">
    <property type="entry name" value="p450"/>
    <property type="match status" value="1"/>
</dbReference>
<evidence type="ECO:0008006" key="8">
    <source>
        <dbReference type="Google" id="ProtNLM"/>
    </source>
</evidence>
<dbReference type="PRINTS" id="PR00385">
    <property type="entry name" value="P450"/>
</dbReference>
<keyword evidence="5" id="KW-0408">Iron</keyword>
<organism evidence="6 7">
    <name type="scientific">Ceratopteris richardii</name>
    <name type="common">Triangle waterfern</name>
    <dbReference type="NCBI Taxonomy" id="49495"/>
    <lineage>
        <taxon>Eukaryota</taxon>
        <taxon>Viridiplantae</taxon>
        <taxon>Streptophyta</taxon>
        <taxon>Embryophyta</taxon>
        <taxon>Tracheophyta</taxon>
        <taxon>Polypodiopsida</taxon>
        <taxon>Polypodiidae</taxon>
        <taxon>Polypodiales</taxon>
        <taxon>Pteridineae</taxon>
        <taxon>Pteridaceae</taxon>
        <taxon>Parkerioideae</taxon>
        <taxon>Ceratopteris</taxon>
    </lineage>
</organism>
<dbReference type="GO" id="GO:0005506">
    <property type="term" value="F:iron ion binding"/>
    <property type="evidence" value="ECO:0007669"/>
    <property type="project" value="InterPro"/>
</dbReference>
<dbReference type="SUPFAM" id="SSF48264">
    <property type="entry name" value="Cytochrome P450"/>
    <property type="match status" value="1"/>
</dbReference>
<comment type="caution">
    <text evidence="6">The sequence shown here is derived from an EMBL/GenBank/DDBJ whole genome shotgun (WGS) entry which is preliminary data.</text>
</comment>
<evidence type="ECO:0000256" key="4">
    <source>
        <dbReference type="ARBA" id="ARBA00023002"/>
    </source>
</evidence>
<name>A0A8T2PYC2_CERRI</name>
<comment type="similarity">
    <text evidence="1">Belongs to the cytochrome P450 family.</text>
</comment>
<evidence type="ECO:0000256" key="2">
    <source>
        <dbReference type="ARBA" id="ARBA00022617"/>
    </source>
</evidence>
<dbReference type="GO" id="GO:0004497">
    <property type="term" value="F:monooxygenase activity"/>
    <property type="evidence" value="ECO:0007669"/>
    <property type="project" value="InterPro"/>
</dbReference>